<evidence type="ECO:0000313" key="1">
    <source>
        <dbReference type="EMBL" id="ASV83943.1"/>
    </source>
</evidence>
<dbReference type="KEGG" id="och:CES85_4726"/>
<organism evidence="1 2">
    <name type="scientific">Ochrobactrum quorumnocens</name>
    <dbReference type="NCBI Taxonomy" id="271865"/>
    <lineage>
        <taxon>Bacteria</taxon>
        <taxon>Pseudomonadati</taxon>
        <taxon>Pseudomonadota</taxon>
        <taxon>Alphaproteobacteria</taxon>
        <taxon>Hyphomicrobiales</taxon>
        <taxon>Brucellaceae</taxon>
        <taxon>Brucella/Ochrobactrum group</taxon>
        <taxon>Ochrobactrum</taxon>
    </lineage>
</organism>
<dbReference type="OrthoDB" id="5465469at2"/>
<dbReference type="EMBL" id="CP022603">
    <property type="protein sequence ID" value="ASV83943.1"/>
    <property type="molecule type" value="Genomic_DNA"/>
</dbReference>
<evidence type="ECO:0000313" key="2">
    <source>
        <dbReference type="Proteomes" id="UP000215256"/>
    </source>
</evidence>
<sequence>MSTIVNFSQRRARHDRIEADLLVIDYFRQKYGIWQKGGEIDRETNLRTTSMYEILRRRKLKLVESNKAD</sequence>
<dbReference type="Proteomes" id="UP000215256">
    <property type="component" value="Chromosome 2"/>
</dbReference>
<proteinExistence type="predicted"/>
<dbReference type="RefSeq" id="WP_095444811.1">
    <property type="nucleotide sequence ID" value="NZ_CP022603.1"/>
</dbReference>
<reference evidence="1 2" key="1">
    <citation type="submission" date="2017-07" db="EMBL/GenBank/DDBJ databases">
        <title>Phylogenetic study on the rhizospheric bacterium Ochrobactrum sp. A44.</title>
        <authorList>
            <person name="Krzyzanowska D.M."/>
            <person name="Ossowicki A."/>
            <person name="Rajewska M."/>
            <person name="Maciag T."/>
            <person name="Kaczynski Z."/>
            <person name="Czerwicka M."/>
            <person name="Jafra S."/>
        </authorList>
    </citation>
    <scope>NUCLEOTIDE SEQUENCE [LARGE SCALE GENOMIC DNA]</scope>
    <source>
        <strain evidence="1 2">A44</strain>
    </source>
</reference>
<protein>
    <submittedName>
        <fullName evidence="1">Uncharacterized protein</fullName>
    </submittedName>
</protein>
<dbReference type="AlphaFoldDB" id="A0A248UAX6"/>
<name>A0A248UAX6_9HYPH</name>
<accession>A0A248UAX6</accession>
<gene>
    <name evidence="1" type="ORF">CES85_4726</name>
</gene>